<keyword evidence="10" id="KW-0663">Pyridoxal phosphate</keyword>
<evidence type="ECO:0000256" key="6">
    <source>
        <dbReference type="ARBA" id="ARBA00015959"/>
    </source>
</evidence>
<dbReference type="Proteomes" id="UP001201812">
    <property type="component" value="Unassembled WGS sequence"/>
</dbReference>
<dbReference type="InterPro" id="IPR015424">
    <property type="entry name" value="PyrdxlP-dep_Trfase"/>
</dbReference>
<dbReference type="PRINTS" id="PR00753">
    <property type="entry name" value="ACCSYNTHASE"/>
</dbReference>
<dbReference type="AlphaFoldDB" id="A0AAD4R910"/>
<comment type="caution">
    <text evidence="16">The sequence shown here is derived from an EMBL/GenBank/DDBJ whole genome shotgun (WGS) entry which is preliminary data.</text>
</comment>
<protein>
    <recommendedName>
        <fullName evidence="6">Tyrosine aminotransferase</fullName>
        <ecNumber evidence="5">2.6.1.5</ecNumber>
    </recommendedName>
    <alternativeName>
        <fullName evidence="12">L-tyrosine:2-oxoglutarate aminotransferase</fullName>
    </alternativeName>
</protein>
<feature type="compositionally biased region" description="Polar residues" evidence="14">
    <location>
        <begin position="1"/>
        <end position="18"/>
    </location>
</feature>
<organism evidence="16 17">
    <name type="scientific">Ditylenchus destructor</name>
    <dbReference type="NCBI Taxonomy" id="166010"/>
    <lineage>
        <taxon>Eukaryota</taxon>
        <taxon>Metazoa</taxon>
        <taxon>Ecdysozoa</taxon>
        <taxon>Nematoda</taxon>
        <taxon>Chromadorea</taxon>
        <taxon>Rhabditida</taxon>
        <taxon>Tylenchina</taxon>
        <taxon>Tylenchomorpha</taxon>
        <taxon>Sphaerularioidea</taxon>
        <taxon>Anguinidae</taxon>
        <taxon>Anguininae</taxon>
        <taxon>Ditylenchus</taxon>
    </lineage>
</organism>
<evidence type="ECO:0000313" key="16">
    <source>
        <dbReference type="EMBL" id="KAI1725685.1"/>
    </source>
</evidence>
<evidence type="ECO:0000256" key="7">
    <source>
        <dbReference type="ARBA" id="ARBA00022576"/>
    </source>
</evidence>
<dbReference type="InterPro" id="IPR005957">
    <property type="entry name" value="Tyrosine_aminoTrfase"/>
</dbReference>
<evidence type="ECO:0000256" key="14">
    <source>
        <dbReference type="SAM" id="MobiDB-lite"/>
    </source>
</evidence>
<dbReference type="InterPro" id="IPR005958">
    <property type="entry name" value="TyrNic_aminoTrfase"/>
</dbReference>
<dbReference type="NCBIfam" id="TIGR01265">
    <property type="entry name" value="tyr_nico_aTase"/>
    <property type="match status" value="1"/>
</dbReference>
<keyword evidence="7 16" id="KW-0032">Aminotransferase</keyword>
<evidence type="ECO:0000256" key="1">
    <source>
        <dbReference type="ARBA" id="ARBA00001933"/>
    </source>
</evidence>
<evidence type="ECO:0000256" key="12">
    <source>
        <dbReference type="ARBA" id="ARBA00031696"/>
    </source>
</evidence>
<accession>A0AAD4R910</accession>
<evidence type="ECO:0000256" key="8">
    <source>
        <dbReference type="ARBA" id="ARBA00022679"/>
    </source>
</evidence>
<evidence type="ECO:0000256" key="5">
    <source>
        <dbReference type="ARBA" id="ARBA00012749"/>
    </source>
</evidence>
<dbReference type="InterPro" id="IPR004839">
    <property type="entry name" value="Aminotransferase_I/II_large"/>
</dbReference>
<keyword evidence="9" id="KW-0828">Tyrosine catabolism</keyword>
<evidence type="ECO:0000259" key="15">
    <source>
        <dbReference type="Pfam" id="PF00155"/>
    </source>
</evidence>
<comment type="similarity">
    <text evidence="3">Belongs to the class-I pyridoxal-phosphate-dependent aminotransferase family.</text>
</comment>
<gene>
    <name evidence="16" type="ORF">DdX_02360</name>
</gene>
<dbReference type="CDD" id="cd00609">
    <property type="entry name" value="AAT_like"/>
    <property type="match status" value="1"/>
</dbReference>
<evidence type="ECO:0000256" key="2">
    <source>
        <dbReference type="ARBA" id="ARBA00005203"/>
    </source>
</evidence>
<dbReference type="Gene3D" id="3.40.640.10">
    <property type="entry name" value="Type I PLP-dependent aspartate aminotransferase-like (Major domain)"/>
    <property type="match status" value="1"/>
</dbReference>
<dbReference type="Gene3D" id="3.90.1150.10">
    <property type="entry name" value="Aspartate Aminotransferase, domain 1"/>
    <property type="match status" value="1"/>
</dbReference>
<comment type="cofactor">
    <cofactor evidence="1">
        <name>pyridoxal 5'-phosphate</name>
        <dbReference type="ChEBI" id="CHEBI:597326"/>
    </cofactor>
</comment>
<sequence length="561" mass="62504">MSSCSQPPRGDSSASSPTLKGKEHNQDHSAGRQIFDFPRKHLLLSTHFDCIRHYPLKMYHQPTNLTSSPSAYPQHIRIMNHKKKDRARRETPGFGQKIFLDKAGMDSQAPHSKPVPPKIQKRRQERREWTPMNSSQHAQNTINPIRKICDSLSVPPNPNKVPIRLNLGDPTLTGNLPPSEATVAAIHAVVDEHRHDGYGPSVGEHAAREAVARHFSTQQASFTADDVVLASGCSHALEMAIVAIADPGDNILVPVPGFPLYSTLCKPNGIHTRQYRLRMNDGNGLIDLQHLEELIDENTKAIIINNPSNPTGVVFPKEHLEAILRVAHKHKVPIIADEIYGDLVYDGAEFHPMATLSPKVPIITCDGIAKRYLVPGWRLGWLIVHNRYGVLTEVKKGIVALSQKIVGPNSLVQGALPRILSDTPQSYFDHIKDVISKNATIVYDILSRVPGLKPLKPQGAMYMMVGFDRDIYGEETKFMQGLITEESVYCLPGSAFNLPNWFRLVLTYPEEVTREACERVVEYCERRIGPCKHLAAIYQRQESRAIDEGSEGSLSNAESDD</sequence>
<dbReference type="PROSITE" id="PS00105">
    <property type="entry name" value="AA_TRANSFER_CLASS_1"/>
    <property type="match status" value="1"/>
</dbReference>
<feature type="compositionally biased region" description="Basic and acidic residues" evidence="14">
    <location>
        <begin position="20"/>
        <end position="30"/>
    </location>
</feature>
<evidence type="ECO:0000256" key="9">
    <source>
        <dbReference type="ARBA" id="ARBA00022878"/>
    </source>
</evidence>
<comment type="subunit">
    <text evidence="4">Homodimer.</text>
</comment>
<evidence type="ECO:0000256" key="10">
    <source>
        <dbReference type="ARBA" id="ARBA00022898"/>
    </source>
</evidence>
<dbReference type="InterPro" id="IPR015421">
    <property type="entry name" value="PyrdxlP-dep_Trfase_major"/>
</dbReference>
<comment type="pathway">
    <text evidence="2">Amino-acid degradation; L-phenylalanine degradation; acetoacetate and fumarate from L-phenylalanine: step 2/6.</text>
</comment>
<keyword evidence="17" id="KW-1185">Reference proteome</keyword>
<dbReference type="PANTHER" id="PTHR45744:SF2">
    <property type="entry name" value="TYROSINE AMINOTRANSFERASE"/>
    <property type="match status" value="1"/>
</dbReference>
<dbReference type="GO" id="GO:0004838">
    <property type="term" value="F:L-tyrosine-2-oxoglutarate transaminase activity"/>
    <property type="evidence" value="ECO:0007669"/>
    <property type="project" value="InterPro"/>
</dbReference>
<dbReference type="GO" id="GO:0030170">
    <property type="term" value="F:pyridoxal phosphate binding"/>
    <property type="evidence" value="ECO:0007669"/>
    <property type="project" value="InterPro"/>
</dbReference>
<dbReference type="NCBIfam" id="TIGR01264">
    <property type="entry name" value="tyr_amTase_E"/>
    <property type="match status" value="1"/>
</dbReference>
<dbReference type="InterPro" id="IPR004838">
    <property type="entry name" value="NHTrfase_class1_PyrdxlP-BS"/>
</dbReference>
<evidence type="ECO:0000256" key="11">
    <source>
        <dbReference type="ARBA" id="ARBA00023232"/>
    </source>
</evidence>
<name>A0AAD4R910_9BILA</name>
<proteinExistence type="inferred from homology"/>
<evidence type="ECO:0000313" key="17">
    <source>
        <dbReference type="Proteomes" id="UP001201812"/>
    </source>
</evidence>
<feature type="region of interest" description="Disordered" evidence="14">
    <location>
        <begin position="1"/>
        <end position="32"/>
    </location>
</feature>
<reference evidence="16" key="1">
    <citation type="submission" date="2022-01" db="EMBL/GenBank/DDBJ databases">
        <title>Genome Sequence Resource for Two Populations of Ditylenchus destructor, the Migratory Endoparasitic Phytonematode.</title>
        <authorList>
            <person name="Zhang H."/>
            <person name="Lin R."/>
            <person name="Xie B."/>
        </authorList>
    </citation>
    <scope>NUCLEOTIDE SEQUENCE</scope>
    <source>
        <strain evidence="16">BazhouSP</strain>
    </source>
</reference>
<dbReference type="SUPFAM" id="SSF53383">
    <property type="entry name" value="PLP-dependent transferases"/>
    <property type="match status" value="1"/>
</dbReference>
<dbReference type="EC" id="2.6.1.5" evidence="5"/>
<dbReference type="GO" id="GO:0006559">
    <property type="term" value="P:L-phenylalanine catabolic process"/>
    <property type="evidence" value="ECO:0007669"/>
    <property type="project" value="UniProtKB-KW"/>
</dbReference>
<dbReference type="Pfam" id="PF00155">
    <property type="entry name" value="Aminotran_1_2"/>
    <property type="match status" value="1"/>
</dbReference>
<dbReference type="InterPro" id="IPR015422">
    <property type="entry name" value="PyrdxlP-dep_Trfase_small"/>
</dbReference>
<feature type="domain" description="Aminotransferase class I/classII large" evidence="15">
    <location>
        <begin position="163"/>
        <end position="520"/>
    </location>
</feature>
<evidence type="ECO:0000256" key="13">
    <source>
        <dbReference type="ARBA" id="ARBA00047798"/>
    </source>
</evidence>
<comment type="catalytic activity">
    <reaction evidence="13">
        <text>L-tyrosine + 2-oxoglutarate = 3-(4-hydroxyphenyl)pyruvate + L-glutamate</text>
        <dbReference type="Rhea" id="RHEA:15093"/>
        <dbReference type="ChEBI" id="CHEBI:16810"/>
        <dbReference type="ChEBI" id="CHEBI:29985"/>
        <dbReference type="ChEBI" id="CHEBI:36242"/>
        <dbReference type="ChEBI" id="CHEBI:58315"/>
        <dbReference type="EC" id="2.6.1.5"/>
    </reaction>
</comment>
<keyword evidence="8" id="KW-0808">Transferase</keyword>
<dbReference type="PANTHER" id="PTHR45744">
    <property type="entry name" value="TYROSINE AMINOTRANSFERASE"/>
    <property type="match status" value="1"/>
</dbReference>
<feature type="region of interest" description="Disordered" evidence="14">
    <location>
        <begin position="104"/>
        <end position="138"/>
    </location>
</feature>
<dbReference type="GO" id="GO:0006572">
    <property type="term" value="P:L-tyrosine catabolic process"/>
    <property type="evidence" value="ECO:0007669"/>
    <property type="project" value="UniProtKB-KW"/>
</dbReference>
<evidence type="ECO:0000256" key="3">
    <source>
        <dbReference type="ARBA" id="ARBA00007441"/>
    </source>
</evidence>
<dbReference type="EMBL" id="JAKKPZ010000002">
    <property type="protein sequence ID" value="KAI1725685.1"/>
    <property type="molecule type" value="Genomic_DNA"/>
</dbReference>
<keyword evidence="11" id="KW-0585">Phenylalanine catabolism</keyword>
<evidence type="ECO:0000256" key="4">
    <source>
        <dbReference type="ARBA" id="ARBA00011738"/>
    </source>
</evidence>